<dbReference type="InterPro" id="IPR011009">
    <property type="entry name" value="Kinase-like_dom_sf"/>
</dbReference>
<feature type="transmembrane region" description="Helical" evidence="7">
    <location>
        <begin position="36"/>
        <end position="64"/>
    </location>
</feature>
<dbReference type="InterPro" id="IPR000719">
    <property type="entry name" value="Prot_kinase_dom"/>
</dbReference>
<keyword evidence="7" id="KW-0472">Membrane</keyword>
<dbReference type="OrthoDB" id="117685at2157"/>
<evidence type="ECO:0000256" key="4">
    <source>
        <dbReference type="ARBA" id="ARBA00022840"/>
    </source>
</evidence>
<dbReference type="PROSITE" id="PS00108">
    <property type="entry name" value="PROTEIN_KINASE_ST"/>
    <property type="match status" value="1"/>
</dbReference>
<dbReference type="Proteomes" id="UP000236584">
    <property type="component" value="Chromosome"/>
</dbReference>
<organism evidence="9 10">
    <name type="scientific">Salinigranum rubrum</name>
    <dbReference type="NCBI Taxonomy" id="755307"/>
    <lineage>
        <taxon>Archaea</taxon>
        <taxon>Methanobacteriati</taxon>
        <taxon>Methanobacteriota</taxon>
        <taxon>Stenosarchaea group</taxon>
        <taxon>Halobacteria</taxon>
        <taxon>Halobacteriales</taxon>
        <taxon>Haloferacaceae</taxon>
        <taxon>Salinigranum</taxon>
    </lineage>
</organism>
<dbReference type="Gene3D" id="1.10.510.10">
    <property type="entry name" value="Transferase(Phosphotransferase) domain 1"/>
    <property type="match status" value="1"/>
</dbReference>
<proteinExistence type="predicted"/>
<reference evidence="9 10" key="1">
    <citation type="submission" date="2018-01" db="EMBL/GenBank/DDBJ databases">
        <title>Complete genome sequence of Salinigranum rubrum GX10T, an extremely halophilic archaeon isolated from a marine solar saltern.</title>
        <authorList>
            <person name="Han S."/>
        </authorList>
    </citation>
    <scope>NUCLEOTIDE SEQUENCE [LARGE SCALE GENOMIC DNA]</scope>
    <source>
        <strain evidence="9 10">GX10</strain>
    </source>
</reference>
<feature type="transmembrane region" description="Helical" evidence="7">
    <location>
        <begin position="109"/>
        <end position="128"/>
    </location>
</feature>
<keyword evidence="3" id="KW-0418">Kinase</keyword>
<keyword evidence="7" id="KW-0812">Transmembrane</keyword>
<dbReference type="PROSITE" id="PS00107">
    <property type="entry name" value="PROTEIN_KINASE_ATP"/>
    <property type="match status" value="1"/>
</dbReference>
<evidence type="ECO:0000256" key="5">
    <source>
        <dbReference type="SAM" id="Coils"/>
    </source>
</evidence>
<evidence type="ECO:0000256" key="7">
    <source>
        <dbReference type="SAM" id="Phobius"/>
    </source>
</evidence>
<feature type="coiled-coil region" evidence="5">
    <location>
        <begin position="325"/>
        <end position="352"/>
    </location>
</feature>
<feature type="domain" description="Protein kinase" evidence="8">
    <location>
        <begin position="598"/>
        <end position="849"/>
    </location>
</feature>
<keyword evidence="5" id="KW-0175">Coiled coil</keyword>
<evidence type="ECO:0000313" key="9">
    <source>
        <dbReference type="EMBL" id="AUV81921.1"/>
    </source>
</evidence>
<evidence type="ECO:0000256" key="6">
    <source>
        <dbReference type="SAM" id="MobiDB-lite"/>
    </source>
</evidence>
<feature type="transmembrane region" description="Helical" evidence="7">
    <location>
        <begin position="70"/>
        <end position="89"/>
    </location>
</feature>
<evidence type="ECO:0000256" key="3">
    <source>
        <dbReference type="ARBA" id="ARBA00022777"/>
    </source>
</evidence>
<dbReference type="Pfam" id="PF00069">
    <property type="entry name" value="Pkinase"/>
    <property type="match status" value="1"/>
</dbReference>
<dbReference type="GeneID" id="35592401"/>
<evidence type="ECO:0000259" key="8">
    <source>
        <dbReference type="PROSITE" id="PS50011"/>
    </source>
</evidence>
<keyword evidence="2" id="KW-0547">Nucleotide-binding</keyword>
<dbReference type="GO" id="GO:0005524">
    <property type="term" value="F:ATP binding"/>
    <property type="evidence" value="ECO:0007669"/>
    <property type="project" value="UniProtKB-KW"/>
</dbReference>
<dbReference type="CDD" id="cd14014">
    <property type="entry name" value="STKc_PknB_like"/>
    <property type="match status" value="1"/>
</dbReference>
<sequence>MVADVTVGDPLPGTEGGVTPPATESEGDGGEPTKRWYYLTLLFLVVTVAYGLSVLALDSAYFLFPGELGMLLWIGVVVASGPLALFFWLDTRAVARANRNPEVVDTSRLLGPWVTGIGGGLTGLVAVFVVPVGILAAVYYQFPLLFAVLWYLGSTRRRALRLAEKSQPPIVDPPFVSPPENESPDEDRPDLPPRLYRKAKRLRERGSDRMADGETAQGNDDHENAASAYREAVDAYTKAVELVDGYAVDDSALRSDLERAKEEYRTVTRVRESATADEYLASARDIARRGDERYADGDRDGAIDLWTEAATVYDRAIEVAAEEDAGDLRRLRQELRAKVTETERERATARRVHAEATADEALARGRAALDDGDHDGAKAAFAEAVEALETARAVAREHDEDATDLDDALGHARRGVVDATLGALEAELATRTGDETTTGRRGSRGLFDRVRRGLDDLEAAESEAFTDDHHDRVASLRERVAIETLREAVVGQLAEMERAERLYAGEKFFEAREVYRRVRASVEALAATESASLTEEVEDELSRVVLACELNVEAIRKAIYESDSTEPLVTTEEIAHGGPLRDEDDLIVDRVLEYLPGYTRVKQLGGGGFADIWVVNGEAGRAALKIPRVSDYETIPESKIRRFVAEAENWQLVANHPNVVDVLQYGEKPVPWLLLELCEGTLRARLDAGAAFDERVVVLAAVGDALGYANAKGIAHLDIKPENVLFDGEGVAKLGDWGLSKVMTEGTITGTGHSLLYAAPEQLDRSLGERDIRTDVYQYGVLAYELLTGEHPFEVGSREAIVPPSKRNPDLPGSVDTTLLKALAYDQTERYEQVVQVRDALTRALGVEA</sequence>
<dbReference type="SMART" id="SM00220">
    <property type="entry name" value="S_TKc"/>
    <property type="match status" value="1"/>
</dbReference>
<dbReference type="KEGG" id="srub:C2R22_09880"/>
<dbReference type="AlphaFoldDB" id="A0A2I8VJ25"/>
<keyword evidence="1" id="KW-0808">Transferase</keyword>
<evidence type="ECO:0000256" key="1">
    <source>
        <dbReference type="ARBA" id="ARBA00022679"/>
    </source>
</evidence>
<dbReference type="InterPro" id="IPR008271">
    <property type="entry name" value="Ser/Thr_kinase_AS"/>
</dbReference>
<keyword evidence="10" id="KW-1185">Reference proteome</keyword>
<dbReference type="PROSITE" id="PS50011">
    <property type="entry name" value="PROTEIN_KINASE_DOM"/>
    <property type="match status" value="1"/>
</dbReference>
<gene>
    <name evidence="9" type="ORF">C2R22_09880</name>
</gene>
<evidence type="ECO:0000313" key="10">
    <source>
        <dbReference type="Proteomes" id="UP000236584"/>
    </source>
</evidence>
<dbReference type="RefSeq" id="WP_103425610.1">
    <property type="nucleotide sequence ID" value="NZ_CP026309.1"/>
</dbReference>
<evidence type="ECO:0000256" key="2">
    <source>
        <dbReference type="ARBA" id="ARBA00022741"/>
    </source>
</evidence>
<dbReference type="PANTHER" id="PTHR43289:SF6">
    <property type="entry name" value="SERINE_THREONINE-PROTEIN KINASE NEKL-3"/>
    <property type="match status" value="1"/>
</dbReference>
<dbReference type="Gene3D" id="3.30.200.20">
    <property type="entry name" value="Phosphorylase Kinase, domain 1"/>
    <property type="match status" value="1"/>
</dbReference>
<accession>A0A2I8VJ25</accession>
<dbReference type="SUPFAM" id="SSF56112">
    <property type="entry name" value="Protein kinase-like (PK-like)"/>
    <property type="match status" value="1"/>
</dbReference>
<dbReference type="InterPro" id="IPR017441">
    <property type="entry name" value="Protein_kinase_ATP_BS"/>
</dbReference>
<feature type="region of interest" description="Disordered" evidence="6">
    <location>
        <begin position="170"/>
        <end position="224"/>
    </location>
</feature>
<keyword evidence="4" id="KW-0067">ATP-binding</keyword>
<protein>
    <recommendedName>
        <fullName evidence="8">Protein kinase domain-containing protein</fullName>
    </recommendedName>
</protein>
<feature type="region of interest" description="Disordered" evidence="6">
    <location>
        <begin position="1"/>
        <end position="30"/>
    </location>
</feature>
<dbReference type="GO" id="GO:0004674">
    <property type="term" value="F:protein serine/threonine kinase activity"/>
    <property type="evidence" value="ECO:0007669"/>
    <property type="project" value="TreeGrafter"/>
</dbReference>
<dbReference type="PANTHER" id="PTHR43289">
    <property type="entry name" value="MITOGEN-ACTIVATED PROTEIN KINASE KINASE KINASE 20-RELATED"/>
    <property type="match status" value="1"/>
</dbReference>
<dbReference type="EMBL" id="CP026309">
    <property type="protein sequence ID" value="AUV81921.1"/>
    <property type="molecule type" value="Genomic_DNA"/>
</dbReference>
<keyword evidence="7" id="KW-1133">Transmembrane helix</keyword>
<name>A0A2I8VJ25_9EURY</name>